<proteinExistence type="predicted"/>
<dbReference type="InterPro" id="IPR020472">
    <property type="entry name" value="WD40_PAC1"/>
</dbReference>
<dbReference type="Gene3D" id="2.130.10.10">
    <property type="entry name" value="YVTN repeat-like/Quinoprotein amine dehydrogenase"/>
    <property type="match status" value="1"/>
</dbReference>
<evidence type="ECO:0000256" key="3">
    <source>
        <dbReference type="PROSITE-ProRule" id="PRU00221"/>
    </source>
</evidence>
<dbReference type="PROSITE" id="PS00678">
    <property type="entry name" value="WD_REPEATS_1"/>
    <property type="match status" value="2"/>
</dbReference>
<dbReference type="PROSITE" id="PS50294">
    <property type="entry name" value="WD_REPEATS_REGION"/>
    <property type="match status" value="2"/>
</dbReference>
<dbReference type="PANTHER" id="PTHR19848">
    <property type="entry name" value="WD40 REPEAT PROTEIN"/>
    <property type="match status" value="1"/>
</dbReference>
<dbReference type="STRING" id="312017.Q22EJ0"/>
<dbReference type="GO" id="GO:0004672">
    <property type="term" value="F:protein kinase activity"/>
    <property type="evidence" value="ECO:0007669"/>
    <property type="project" value="InterPro"/>
</dbReference>
<dbReference type="SUPFAM" id="SSF50978">
    <property type="entry name" value="WD40 repeat-like"/>
    <property type="match status" value="1"/>
</dbReference>
<dbReference type="RefSeq" id="XP_001031325.2">
    <property type="nucleotide sequence ID" value="XM_001031325.2"/>
</dbReference>
<dbReference type="PROSITE" id="PS50082">
    <property type="entry name" value="WD_REPEATS_2"/>
    <property type="match status" value="5"/>
</dbReference>
<dbReference type="InterPro" id="IPR019775">
    <property type="entry name" value="WD40_repeat_CS"/>
</dbReference>
<dbReference type="InterPro" id="IPR011009">
    <property type="entry name" value="Kinase-like_dom_sf"/>
</dbReference>
<sequence>MILSEIKDQIKITQQNVKSHPKCLKSITQFSSVKVIVQSQQNFDIQIEKVREVLPNQNVKHLIQYRFNRKNMKVDTFINMLNCLEVLSENKHFLKMQFYHFSKDSDYILILFEDFGQNMQDLISRSNFSIGEKHAKTSFRDIAKSLFLVDSVYNGTHNLNLDFILLPMNIYIDIDSDSQRARAKVIPFDFLGQKNELDVNEMPKNIILSPEMLNVLHSQTSEQPLELQMKKSNSYVLGLAYLQLLRGKKVLGQSEREKELGNLPSVQKEGPNDEIIKDNLEKLIVKGKKNGLILILEQCLHYNLGERIGYADLYTMCKNPILFLKHKQIIGQLKSSQRLFAQQTKSYQEAFKNALDEIQSILQESNGDIQFINQQFSTIKQEFESIEVPSFSDGDEISSYQKQFEPNMNDGFSSNNISDKSKGLDIDKKTQVESVLEKDLSISYNTYKQNDEINKTKRIDSSQYDNQRLGTSIIKVRRIKDQDFYNPYGIGTNNHKIIDYAKPKEKQLLNQYQSIVDGEVVGIYSVLAVNDYLIATGGDDSSIRIWNMDDNKKECIQVLIGHSNSIHSLCLLIPSKVIASGSSGENASIKIWNISDGACIKTLKGHTDTISSICKTSNELIVSGSYDSTIKVWRWSTGKCEKTLKQHHFAILTVCVIDENTIASGSDDCTIMIWDIRKGTMLLDIQGHNSWVQNLTYIKKYNQLVSCSGDGTVRLWNRNGQQEYIFSDHNGQVNSVVYIEGKDLLVSVGADQKINIYKLSSRQLKQSVEKAHKDSILNATYLNNSIVTTGIDSMITIWQIAQNQQERDQSSHNNQLNEPQKLIAPLSIDKPNIQSISNNEDSV</sequence>
<dbReference type="InterPro" id="IPR001680">
    <property type="entry name" value="WD40_rpt"/>
</dbReference>
<dbReference type="GO" id="GO:0005524">
    <property type="term" value="F:ATP binding"/>
    <property type="evidence" value="ECO:0007669"/>
    <property type="project" value="InterPro"/>
</dbReference>
<dbReference type="InterPro" id="IPR036322">
    <property type="entry name" value="WD40_repeat_dom_sf"/>
</dbReference>
<dbReference type="eggNOG" id="KOG0274">
    <property type="taxonomic scope" value="Eukaryota"/>
</dbReference>
<dbReference type="Proteomes" id="UP000009168">
    <property type="component" value="Unassembled WGS sequence"/>
</dbReference>
<dbReference type="CDD" id="cd00200">
    <property type="entry name" value="WD40"/>
    <property type="match status" value="1"/>
</dbReference>
<dbReference type="SUPFAM" id="SSF56112">
    <property type="entry name" value="Protein kinase-like (PK-like)"/>
    <property type="match status" value="1"/>
</dbReference>
<keyword evidence="6" id="KW-1185">Reference proteome</keyword>
<reference evidence="6" key="1">
    <citation type="journal article" date="2006" name="PLoS Biol.">
        <title>Macronuclear genome sequence of the ciliate Tetrahymena thermophila, a model eukaryote.</title>
        <authorList>
            <person name="Eisen J.A."/>
            <person name="Coyne R.S."/>
            <person name="Wu M."/>
            <person name="Wu D."/>
            <person name="Thiagarajan M."/>
            <person name="Wortman J.R."/>
            <person name="Badger J.H."/>
            <person name="Ren Q."/>
            <person name="Amedeo P."/>
            <person name="Jones K.M."/>
            <person name="Tallon L.J."/>
            <person name="Delcher A.L."/>
            <person name="Salzberg S.L."/>
            <person name="Silva J.C."/>
            <person name="Haas B.J."/>
            <person name="Majoros W.H."/>
            <person name="Farzad M."/>
            <person name="Carlton J.M."/>
            <person name="Smith R.K. Jr."/>
            <person name="Garg J."/>
            <person name="Pearlman R.E."/>
            <person name="Karrer K.M."/>
            <person name="Sun L."/>
            <person name="Manning G."/>
            <person name="Elde N.C."/>
            <person name="Turkewitz A.P."/>
            <person name="Asai D.J."/>
            <person name="Wilkes D.E."/>
            <person name="Wang Y."/>
            <person name="Cai H."/>
            <person name="Collins K."/>
            <person name="Stewart B.A."/>
            <person name="Lee S.R."/>
            <person name="Wilamowska K."/>
            <person name="Weinberg Z."/>
            <person name="Ruzzo W.L."/>
            <person name="Wloga D."/>
            <person name="Gaertig J."/>
            <person name="Frankel J."/>
            <person name="Tsao C.-C."/>
            <person name="Gorovsky M.A."/>
            <person name="Keeling P.J."/>
            <person name="Waller R.F."/>
            <person name="Patron N.J."/>
            <person name="Cherry J.M."/>
            <person name="Stover N.A."/>
            <person name="Krieger C.J."/>
            <person name="del Toro C."/>
            <person name="Ryder H.F."/>
            <person name="Williamson S.C."/>
            <person name="Barbeau R.A."/>
            <person name="Hamilton E.P."/>
            <person name="Orias E."/>
        </authorList>
    </citation>
    <scope>NUCLEOTIDE SEQUENCE [LARGE SCALE GENOMIC DNA]</scope>
    <source>
        <strain evidence="6">SB210</strain>
    </source>
</reference>
<dbReference type="PANTHER" id="PTHR19848:SF8">
    <property type="entry name" value="F-BOX AND WD REPEAT DOMAIN CONTAINING 7"/>
    <property type="match status" value="1"/>
</dbReference>
<feature type="repeat" description="WD" evidence="3">
    <location>
        <begin position="603"/>
        <end position="643"/>
    </location>
</feature>
<dbReference type="Pfam" id="PF00400">
    <property type="entry name" value="WD40"/>
    <property type="match status" value="6"/>
</dbReference>
<dbReference type="HOGENOM" id="CLU_287796_0_0_1"/>
<feature type="repeat" description="WD" evidence="3">
    <location>
        <begin position="644"/>
        <end position="684"/>
    </location>
</feature>
<dbReference type="InterPro" id="IPR015943">
    <property type="entry name" value="WD40/YVTN_repeat-like_dom_sf"/>
</dbReference>
<dbReference type="PRINTS" id="PR00320">
    <property type="entry name" value="GPROTEINBRPT"/>
</dbReference>
<accession>Q22EJ0</accession>
<organism evidence="5 6">
    <name type="scientific">Tetrahymena thermophila (strain SB210)</name>
    <dbReference type="NCBI Taxonomy" id="312017"/>
    <lineage>
        <taxon>Eukaryota</taxon>
        <taxon>Sar</taxon>
        <taxon>Alveolata</taxon>
        <taxon>Ciliophora</taxon>
        <taxon>Intramacronucleata</taxon>
        <taxon>Oligohymenophorea</taxon>
        <taxon>Hymenostomatida</taxon>
        <taxon>Tetrahymenina</taxon>
        <taxon>Tetrahymenidae</taxon>
        <taxon>Tetrahymena</taxon>
    </lineage>
</organism>
<feature type="repeat" description="WD" evidence="3">
    <location>
        <begin position="533"/>
        <end position="556"/>
    </location>
</feature>
<dbReference type="AlphaFoldDB" id="Q22EJ0"/>
<evidence type="ECO:0000256" key="1">
    <source>
        <dbReference type="ARBA" id="ARBA00022574"/>
    </source>
</evidence>
<dbReference type="OrthoDB" id="24966at2759"/>
<dbReference type="EMBL" id="GG662692">
    <property type="protein sequence ID" value="EAR83662.2"/>
    <property type="molecule type" value="Genomic_DNA"/>
</dbReference>
<feature type="repeat" description="WD" evidence="3">
    <location>
        <begin position="726"/>
        <end position="767"/>
    </location>
</feature>
<feature type="domain" description="Protein kinase" evidence="4">
    <location>
        <begin position="1"/>
        <end position="322"/>
    </location>
</feature>
<protein>
    <submittedName>
        <fullName evidence="5">WD domain, G-beta repeat protein</fullName>
    </submittedName>
</protein>
<keyword evidence="1 3" id="KW-0853">WD repeat</keyword>
<evidence type="ECO:0000313" key="5">
    <source>
        <dbReference type="EMBL" id="EAR83662.2"/>
    </source>
</evidence>
<dbReference type="InterPro" id="IPR000719">
    <property type="entry name" value="Prot_kinase_dom"/>
</dbReference>
<name>Q22EJ0_TETTS</name>
<dbReference type="KEGG" id="tet:TTHERM_00826780"/>
<dbReference type="GeneID" id="7843465"/>
<evidence type="ECO:0000259" key="4">
    <source>
        <dbReference type="PROSITE" id="PS50011"/>
    </source>
</evidence>
<dbReference type="InParanoid" id="Q22EJ0"/>
<evidence type="ECO:0000256" key="2">
    <source>
        <dbReference type="ARBA" id="ARBA00022737"/>
    </source>
</evidence>
<feature type="repeat" description="WD" evidence="3">
    <location>
        <begin position="685"/>
        <end position="717"/>
    </location>
</feature>
<evidence type="ECO:0000313" key="6">
    <source>
        <dbReference type="Proteomes" id="UP000009168"/>
    </source>
</evidence>
<dbReference type="PROSITE" id="PS50011">
    <property type="entry name" value="PROTEIN_KINASE_DOM"/>
    <property type="match status" value="1"/>
</dbReference>
<dbReference type="SMART" id="SM00320">
    <property type="entry name" value="WD40"/>
    <property type="match status" value="7"/>
</dbReference>
<keyword evidence="2" id="KW-0677">Repeat</keyword>
<gene>
    <name evidence="5" type="ORF">TTHERM_00826780</name>
</gene>